<dbReference type="PROSITE" id="PS50109">
    <property type="entry name" value="HIS_KIN"/>
    <property type="match status" value="1"/>
</dbReference>
<dbReference type="Proteomes" id="UP000295500">
    <property type="component" value="Unassembled WGS sequence"/>
</dbReference>
<sequence length="490" mass="55524">MKDFTEKYVRDEDKDMLLRLTDCQYVKDRLAKENTYAFRYRVNPYNGLEFFEVRMAKPIEEDNESFAIMTVRNCNKQAREELAYQLEIEERNCELVDALMAEKGAERSKSDFFARMSHDLRTPMNVILGLTDLSTEEDNIAQLQNNMEKIHVAGQYLLSIINDSLDFQKIEAGGMKLKPEIVHTRDLVSSITELATRSNKEKNITVKLRSIGVDQAAYIEADPIRMKQIFVNLISNAIKFTPSGGTVDITIEVIERKPTMVHDRITIADTGIGMSKEFLEDGLFKPFCQEHNAITSNYAGTGLGLSIAKQLLDLMGGTVKVESELGEGTTFTVDIDFKLVDEEKVNRLIKERENQKLNILPKLEGVHVLLVEDHPLNAEIAIKLLEKAGCRVTWSENGKIGLDTYLRSEPFKYDVILMDIRMPVMNGLEATREIRRQDREDAQGIPIIAMTANAYDEDIKASLDAGMNAHLAKPFNPQQLYEEIGKLVTG</sequence>
<dbReference type="GO" id="GO:0000155">
    <property type="term" value="F:phosphorelay sensor kinase activity"/>
    <property type="evidence" value="ECO:0007669"/>
    <property type="project" value="InterPro"/>
</dbReference>
<evidence type="ECO:0000256" key="5">
    <source>
        <dbReference type="ARBA" id="ARBA00022553"/>
    </source>
</evidence>
<dbReference type="Pfam" id="PF02518">
    <property type="entry name" value="HATPase_c"/>
    <property type="match status" value="1"/>
</dbReference>
<evidence type="ECO:0000256" key="8">
    <source>
        <dbReference type="ARBA" id="ARBA00023012"/>
    </source>
</evidence>
<evidence type="ECO:0000256" key="2">
    <source>
        <dbReference type="ARBA" id="ARBA00006402"/>
    </source>
</evidence>
<dbReference type="InterPro" id="IPR036097">
    <property type="entry name" value="HisK_dim/P_sf"/>
</dbReference>
<keyword evidence="6" id="KW-0808">Transferase</keyword>
<dbReference type="FunFam" id="3.30.565.10:FF:000010">
    <property type="entry name" value="Sensor histidine kinase RcsC"/>
    <property type="match status" value="1"/>
</dbReference>
<comment type="caution">
    <text evidence="14">The sequence shown here is derived from an EMBL/GenBank/DDBJ whole genome shotgun (WGS) entry which is preliminary data.</text>
</comment>
<dbReference type="InterPro" id="IPR001789">
    <property type="entry name" value="Sig_transdc_resp-reg_receiver"/>
</dbReference>
<keyword evidence="7 14" id="KW-0418">Kinase</keyword>
<keyword evidence="8" id="KW-0902">Two-component regulatory system</keyword>
<dbReference type="PRINTS" id="PR00344">
    <property type="entry name" value="BCTRLSENSOR"/>
</dbReference>
<keyword evidence="15" id="KW-1185">Reference proteome</keyword>
<dbReference type="SMART" id="SM00387">
    <property type="entry name" value="HATPase_c"/>
    <property type="match status" value="1"/>
</dbReference>
<name>A0A4R6PY34_9FIRM</name>
<comment type="function">
    <text evidence="9">May play the central regulatory role in sporulation. It may be an element of the effector pathway responsible for the activation of sporulation genes in response to nutritional stress. Spo0A may act in concert with spo0H (a sigma factor) to control the expression of some genes that are critical to the sporulation process.</text>
</comment>
<dbReference type="SUPFAM" id="SSF47384">
    <property type="entry name" value="Homodimeric domain of signal transducing histidine kinase"/>
    <property type="match status" value="1"/>
</dbReference>
<evidence type="ECO:0000259" key="13">
    <source>
        <dbReference type="PROSITE" id="PS50110"/>
    </source>
</evidence>
<dbReference type="Gene3D" id="3.30.565.10">
    <property type="entry name" value="Histidine kinase-like ATPase, C-terminal domain"/>
    <property type="match status" value="1"/>
</dbReference>
<dbReference type="OrthoDB" id="9804263at2"/>
<reference evidence="14 15" key="1">
    <citation type="submission" date="2019-03" db="EMBL/GenBank/DDBJ databases">
        <title>Genomic Encyclopedia of Type Strains, Phase IV (KMG-IV): sequencing the most valuable type-strain genomes for metagenomic binning, comparative biology and taxonomic classification.</title>
        <authorList>
            <person name="Goeker M."/>
        </authorList>
    </citation>
    <scope>NUCLEOTIDE SEQUENCE [LARGE SCALE GENOMIC DNA]</scope>
    <source>
        <strain evidence="14 15">DSM 28287</strain>
    </source>
</reference>
<dbReference type="Gene3D" id="3.40.50.2300">
    <property type="match status" value="1"/>
</dbReference>
<feature type="modified residue" description="4-aspartylphosphate" evidence="11">
    <location>
        <position position="419"/>
    </location>
</feature>
<dbReference type="InterPro" id="IPR005467">
    <property type="entry name" value="His_kinase_dom"/>
</dbReference>
<evidence type="ECO:0000256" key="11">
    <source>
        <dbReference type="PROSITE-ProRule" id="PRU00169"/>
    </source>
</evidence>
<evidence type="ECO:0000256" key="3">
    <source>
        <dbReference type="ARBA" id="ARBA00012438"/>
    </source>
</evidence>
<dbReference type="InterPro" id="IPR003661">
    <property type="entry name" value="HisK_dim/P_dom"/>
</dbReference>
<dbReference type="CDD" id="cd17546">
    <property type="entry name" value="REC_hyHK_CKI1_RcsC-like"/>
    <property type="match status" value="1"/>
</dbReference>
<dbReference type="SUPFAM" id="SSF55874">
    <property type="entry name" value="ATPase domain of HSP90 chaperone/DNA topoisomerase II/histidine kinase"/>
    <property type="match status" value="1"/>
</dbReference>
<evidence type="ECO:0000313" key="15">
    <source>
        <dbReference type="Proteomes" id="UP000295500"/>
    </source>
</evidence>
<evidence type="ECO:0000256" key="4">
    <source>
        <dbReference type="ARBA" id="ARBA00018672"/>
    </source>
</evidence>
<evidence type="ECO:0000259" key="12">
    <source>
        <dbReference type="PROSITE" id="PS50109"/>
    </source>
</evidence>
<gene>
    <name evidence="14" type="ORF">EV211_13515</name>
</gene>
<comment type="similarity">
    <text evidence="2">In the N-terminal section; belongs to the phytochrome family.</text>
</comment>
<evidence type="ECO:0000313" key="14">
    <source>
        <dbReference type="EMBL" id="TDP51032.1"/>
    </source>
</evidence>
<dbReference type="Pfam" id="PF00512">
    <property type="entry name" value="HisKA"/>
    <property type="match status" value="1"/>
</dbReference>
<proteinExistence type="inferred from homology"/>
<feature type="domain" description="Response regulatory" evidence="13">
    <location>
        <begin position="367"/>
        <end position="488"/>
    </location>
</feature>
<dbReference type="Pfam" id="PF00072">
    <property type="entry name" value="Response_reg"/>
    <property type="match status" value="1"/>
</dbReference>
<dbReference type="EC" id="2.7.13.3" evidence="3"/>
<dbReference type="PANTHER" id="PTHR43047">
    <property type="entry name" value="TWO-COMPONENT HISTIDINE PROTEIN KINASE"/>
    <property type="match status" value="1"/>
</dbReference>
<dbReference type="SMART" id="SM00448">
    <property type="entry name" value="REC"/>
    <property type="match status" value="1"/>
</dbReference>
<evidence type="ECO:0000256" key="10">
    <source>
        <dbReference type="ARBA" id="ARBA00074306"/>
    </source>
</evidence>
<dbReference type="EMBL" id="SNXO01000035">
    <property type="protein sequence ID" value="TDP51032.1"/>
    <property type="molecule type" value="Genomic_DNA"/>
</dbReference>
<dbReference type="RefSeq" id="WP_133529044.1">
    <property type="nucleotide sequence ID" value="NZ_SNXO01000035.1"/>
</dbReference>
<organism evidence="14 15">
    <name type="scientific">Aminicella lysinilytica</name>
    <dbReference type="NCBI Taxonomy" id="433323"/>
    <lineage>
        <taxon>Bacteria</taxon>
        <taxon>Bacillati</taxon>
        <taxon>Bacillota</taxon>
        <taxon>Clostridia</taxon>
        <taxon>Peptostreptococcales</taxon>
        <taxon>Anaerovoracaceae</taxon>
        <taxon>Aminicella</taxon>
    </lineage>
</organism>
<dbReference type="CDD" id="cd00082">
    <property type="entry name" value="HisKA"/>
    <property type="match status" value="1"/>
</dbReference>
<evidence type="ECO:0000256" key="9">
    <source>
        <dbReference type="ARBA" id="ARBA00024867"/>
    </source>
</evidence>
<dbReference type="AlphaFoldDB" id="A0A4R6PY34"/>
<dbReference type="PROSITE" id="PS50110">
    <property type="entry name" value="RESPONSE_REGULATORY"/>
    <property type="match status" value="1"/>
</dbReference>
<dbReference type="SUPFAM" id="SSF52172">
    <property type="entry name" value="CheY-like"/>
    <property type="match status" value="1"/>
</dbReference>
<dbReference type="SMART" id="SM00388">
    <property type="entry name" value="HisKA"/>
    <property type="match status" value="1"/>
</dbReference>
<evidence type="ECO:0000256" key="1">
    <source>
        <dbReference type="ARBA" id="ARBA00000085"/>
    </source>
</evidence>
<dbReference type="InterPro" id="IPR011006">
    <property type="entry name" value="CheY-like_superfamily"/>
</dbReference>
<feature type="domain" description="Histidine kinase" evidence="12">
    <location>
        <begin position="115"/>
        <end position="339"/>
    </location>
</feature>
<dbReference type="InterPro" id="IPR003594">
    <property type="entry name" value="HATPase_dom"/>
</dbReference>
<protein>
    <recommendedName>
        <fullName evidence="10">Circadian input-output histidine kinase CikA</fullName>
        <ecNumber evidence="3">2.7.13.3</ecNumber>
    </recommendedName>
    <alternativeName>
        <fullName evidence="4">Stage 0 sporulation protein A homolog</fullName>
    </alternativeName>
</protein>
<dbReference type="CDD" id="cd16922">
    <property type="entry name" value="HATPase_EvgS-ArcB-TorS-like"/>
    <property type="match status" value="1"/>
</dbReference>
<evidence type="ECO:0000256" key="6">
    <source>
        <dbReference type="ARBA" id="ARBA00022679"/>
    </source>
</evidence>
<dbReference type="InterPro" id="IPR036890">
    <property type="entry name" value="HATPase_C_sf"/>
</dbReference>
<accession>A0A4R6PY34</accession>
<evidence type="ECO:0000256" key="7">
    <source>
        <dbReference type="ARBA" id="ARBA00022777"/>
    </source>
</evidence>
<dbReference type="InterPro" id="IPR004358">
    <property type="entry name" value="Sig_transdc_His_kin-like_C"/>
</dbReference>
<keyword evidence="5 11" id="KW-0597">Phosphoprotein</keyword>
<comment type="catalytic activity">
    <reaction evidence="1">
        <text>ATP + protein L-histidine = ADP + protein N-phospho-L-histidine.</text>
        <dbReference type="EC" id="2.7.13.3"/>
    </reaction>
</comment>
<dbReference type="Gene3D" id="1.10.287.130">
    <property type="match status" value="1"/>
</dbReference>